<dbReference type="Proteomes" id="UP000663824">
    <property type="component" value="Unassembled WGS sequence"/>
</dbReference>
<dbReference type="EMBL" id="CAJNRE010006119">
    <property type="protein sequence ID" value="CAF2052805.1"/>
    <property type="molecule type" value="Genomic_DNA"/>
</dbReference>
<feature type="compositionally biased region" description="Low complexity" evidence="2">
    <location>
        <begin position="75"/>
        <end position="107"/>
    </location>
</feature>
<protein>
    <submittedName>
        <fullName evidence="3">Uncharacterized protein</fullName>
    </submittedName>
</protein>
<evidence type="ECO:0000256" key="2">
    <source>
        <dbReference type="SAM" id="MobiDB-lite"/>
    </source>
</evidence>
<organism evidence="3 4">
    <name type="scientific">Rotaria magnacalcarata</name>
    <dbReference type="NCBI Taxonomy" id="392030"/>
    <lineage>
        <taxon>Eukaryota</taxon>
        <taxon>Metazoa</taxon>
        <taxon>Spiralia</taxon>
        <taxon>Gnathifera</taxon>
        <taxon>Rotifera</taxon>
        <taxon>Eurotatoria</taxon>
        <taxon>Bdelloidea</taxon>
        <taxon>Philodinida</taxon>
        <taxon>Philodinidae</taxon>
        <taxon>Rotaria</taxon>
    </lineage>
</organism>
<keyword evidence="1" id="KW-0175">Coiled coil</keyword>
<feature type="compositionally biased region" description="Basic residues" evidence="2">
    <location>
        <begin position="113"/>
        <end position="127"/>
    </location>
</feature>
<evidence type="ECO:0000313" key="4">
    <source>
        <dbReference type="Proteomes" id="UP000663824"/>
    </source>
</evidence>
<proteinExistence type="predicted"/>
<reference evidence="3" key="1">
    <citation type="submission" date="2021-02" db="EMBL/GenBank/DDBJ databases">
        <authorList>
            <person name="Nowell W R."/>
        </authorList>
    </citation>
    <scope>NUCLEOTIDE SEQUENCE</scope>
</reference>
<evidence type="ECO:0000256" key="1">
    <source>
        <dbReference type="SAM" id="Coils"/>
    </source>
</evidence>
<dbReference type="AlphaFoldDB" id="A0A816PQY4"/>
<comment type="caution">
    <text evidence="3">The sequence shown here is derived from an EMBL/GenBank/DDBJ whole genome shotgun (WGS) entry which is preliminary data.</text>
</comment>
<accession>A0A816PQY4</accession>
<evidence type="ECO:0000313" key="3">
    <source>
        <dbReference type="EMBL" id="CAF2052805.1"/>
    </source>
</evidence>
<feature type="coiled-coil region" evidence="1">
    <location>
        <begin position="6"/>
        <end position="33"/>
    </location>
</feature>
<sequence>MEKIIEETTKRLFKSLQQNIKKIEETISSVETLINDDATSSSSFSDSDEDVQIVNAKDKKQPTTTTTKPKKQIKKPTTASAATTAKPTTTTNTNTNTTSTQSSITTNDSIKKPTPKPKAKARAPKRNRSLDNIIDCVDDDSTTFEKNEYQAKLDWILRSQPLLSFITNVETHRTIGTINRHKPLTFDIQIGDEPKPTCPRLSLNFKEEKWTKFRFKLDQQLMLWNSDLRLNPTINIEEHVMFITNSIMLTTKEAVPTSTQKSKSYALSEASKSLITLKHQAYRRWKRTGGNTDKRQYYDSKILLTNSLRNDRRDNLNKLMSSLCHKKCIQTWFGSQFASSIAKELSKLLRAT</sequence>
<name>A0A816PQY4_9BILA</name>
<feature type="region of interest" description="Disordered" evidence="2">
    <location>
        <begin position="37"/>
        <end position="127"/>
    </location>
</feature>
<gene>
    <name evidence="3" type="ORF">MBJ925_LOCUS13375</name>
</gene>